<keyword evidence="1" id="KW-0472">Membrane</keyword>
<evidence type="ECO:0000313" key="3">
    <source>
        <dbReference type="Proteomes" id="UP000291189"/>
    </source>
</evidence>
<sequence>MTALRLLTGVVGLAALGWGIRLLLRLDLGDLLNAGLWMAGAVLAHDALVAPAVVLIGLAAARFVPTWARPAVAAVGVVVGTMTLALLPTLGRFGAKVDDPFLLNRAYGAWWLALTSTAVVVGLLVALRSRRASGADGP</sequence>
<keyword evidence="3" id="KW-1185">Reference proteome</keyword>
<organism evidence="2 3">
    <name type="scientific">Nocardioides iriomotensis</name>
    <dbReference type="NCBI Taxonomy" id="715784"/>
    <lineage>
        <taxon>Bacteria</taxon>
        <taxon>Bacillati</taxon>
        <taxon>Actinomycetota</taxon>
        <taxon>Actinomycetes</taxon>
        <taxon>Propionibacteriales</taxon>
        <taxon>Nocardioidaceae</taxon>
        <taxon>Nocardioides</taxon>
    </lineage>
</organism>
<evidence type="ECO:0000256" key="1">
    <source>
        <dbReference type="SAM" id="Phobius"/>
    </source>
</evidence>
<proteinExistence type="predicted"/>
<gene>
    <name evidence="2" type="ORF">ETU37_03725</name>
</gene>
<protein>
    <submittedName>
        <fullName evidence="2">Uncharacterized protein</fullName>
    </submittedName>
</protein>
<accession>A0A4Q5J6Q2</accession>
<dbReference type="RefSeq" id="WP_129985541.1">
    <property type="nucleotide sequence ID" value="NZ_SDPU01000011.1"/>
</dbReference>
<evidence type="ECO:0000313" key="2">
    <source>
        <dbReference type="EMBL" id="RYU14327.1"/>
    </source>
</evidence>
<comment type="caution">
    <text evidence="2">The sequence shown here is derived from an EMBL/GenBank/DDBJ whole genome shotgun (WGS) entry which is preliminary data.</text>
</comment>
<feature type="transmembrane region" description="Helical" evidence="1">
    <location>
        <begin position="67"/>
        <end position="87"/>
    </location>
</feature>
<dbReference type="Proteomes" id="UP000291189">
    <property type="component" value="Unassembled WGS sequence"/>
</dbReference>
<reference evidence="2 3" key="1">
    <citation type="submission" date="2019-01" db="EMBL/GenBank/DDBJ databases">
        <title>Nocardioides guangzhouensis sp. nov., an actinobacterium isolated from soil.</title>
        <authorList>
            <person name="Fu Y."/>
            <person name="Cai Y."/>
            <person name="Lin Z."/>
            <person name="Chen P."/>
        </authorList>
    </citation>
    <scope>NUCLEOTIDE SEQUENCE [LARGE SCALE GENOMIC DNA]</scope>
    <source>
        <strain evidence="2 3">NBRC 105384</strain>
    </source>
</reference>
<keyword evidence="1" id="KW-0812">Transmembrane</keyword>
<keyword evidence="1" id="KW-1133">Transmembrane helix</keyword>
<dbReference type="EMBL" id="SDPU01000011">
    <property type="protein sequence ID" value="RYU14327.1"/>
    <property type="molecule type" value="Genomic_DNA"/>
</dbReference>
<dbReference type="OrthoDB" id="4559029at2"/>
<name>A0A4Q5J6Q2_9ACTN</name>
<feature type="transmembrane region" description="Helical" evidence="1">
    <location>
        <begin position="35"/>
        <end position="60"/>
    </location>
</feature>
<dbReference type="AlphaFoldDB" id="A0A4Q5J6Q2"/>
<feature type="transmembrane region" description="Helical" evidence="1">
    <location>
        <begin position="107"/>
        <end position="127"/>
    </location>
</feature>